<organism evidence="1 2">
    <name type="scientific">Operophtera brumata</name>
    <name type="common">Winter moth</name>
    <name type="synonym">Phalaena brumata</name>
    <dbReference type="NCBI Taxonomy" id="104452"/>
    <lineage>
        <taxon>Eukaryota</taxon>
        <taxon>Metazoa</taxon>
        <taxon>Ecdysozoa</taxon>
        <taxon>Arthropoda</taxon>
        <taxon>Hexapoda</taxon>
        <taxon>Insecta</taxon>
        <taxon>Pterygota</taxon>
        <taxon>Neoptera</taxon>
        <taxon>Endopterygota</taxon>
        <taxon>Lepidoptera</taxon>
        <taxon>Glossata</taxon>
        <taxon>Ditrysia</taxon>
        <taxon>Geometroidea</taxon>
        <taxon>Geometridae</taxon>
        <taxon>Larentiinae</taxon>
        <taxon>Operophtera</taxon>
    </lineage>
</organism>
<dbReference type="Proteomes" id="UP000037510">
    <property type="component" value="Unassembled WGS sequence"/>
</dbReference>
<evidence type="ECO:0000313" key="2">
    <source>
        <dbReference type="Proteomes" id="UP000037510"/>
    </source>
</evidence>
<gene>
    <name evidence="1" type="ORF">OBRU01_11249</name>
</gene>
<reference evidence="1 2" key="1">
    <citation type="journal article" date="2015" name="Genome Biol. Evol.">
        <title>The genome of winter moth (Operophtera brumata) provides a genomic perspective on sexual dimorphism and phenology.</title>
        <authorList>
            <person name="Derks M.F."/>
            <person name="Smit S."/>
            <person name="Salis L."/>
            <person name="Schijlen E."/>
            <person name="Bossers A."/>
            <person name="Mateman C."/>
            <person name="Pijl A.S."/>
            <person name="de Ridder D."/>
            <person name="Groenen M.A."/>
            <person name="Visser M.E."/>
            <person name="Megens H.J."/>
        </authorList>
    </citation>
    <scope>NUCLEOTIDE SEQUENCE [LARGE SCALE GENOMIC DNA]</scope>
    <source>
        <strain evidence="1">WM2013NL</strain>
        <tissue evidence="1">Head and thorax</tissue>
    </source>
</reference>
<name>A0A0L7LDM9_OPEBR</name>
<dbReference type="EMBL" id="JTDY01001567">
    <property type="protein sequence ID" value="KOB73504.1"/>
    <property type="molecule type" value="Genomic_DNA"/>
</dbReference>
<sequence length="91" mass="10636">MGEEEAATLDGQFYEFSRLLDRKKDGTLISLYCSDYWMRQAQIIDDRKNLDEEKTKENLTNCGIPGSAQVTVPSYRDYFLTYKPKEKNLLK</sequence>
<feature type="non-terminal residue" evidence="1">
    <location>
        <position position="1"/>
    </location>
</feature>
<accession>A0A0L7LDM9</accession>
<protein>
    <submittedName>
        <fullName evidence="1">Putative signal transduction protein p25</fullName>
    </submittedName>
</protein>
<comment type="caution">
    <text evidence="1">The sequence shown here is derived from an EMBL/GenBank/DDBJ whole genome shotgun (WGS) entry which is preliminary data.</text>
</comment>
<evidence type="ECO:0000313" key="1">
    <source>
        <dbReference type="EMBL" id="KOB73504.1"/>
    </source>
</evidence>
<keyword evidence="2" id="KW-1185">Reference proteome</keyword>
<proteinExistence type="predicted"/>
<feature type="non-terminal residue" evidence="1">
    <location>
        <position position="91"/>
    </location>
</feature>
<dbReference type="AlphaFoldDB" id="A0A0L7LDM9"/>